<feature type="domain" description="Solute-binding protein family 5" evidence="4">
    <location>
        <begin position="2"/>
        <end position="221"/>
    </location>
</feature>
<dbReference type="GO" id="GO:1904680">
    <property type="term" value="F:peptide transmembrane transporter activity"/>
    <property type="evidence" value="ECO:0007669"/>
    <property type="project" value="TreeGrafter"/>
</dbReference>
<dbReference type="Pfam" id="PF00496">
    <property type="entry name" value="SBP_bac_5"/>
    <property type="match status" value="1"/>
</dbReference>
<gene>
    <name evidence="5" type="primary">hbpA_5</name>
    <name evidence="5" type="ORF">SDC9_60053</name>
</gene>
<reference evidence="5" key="1">
    <citation type="submission" date="2019-08" db="EMBL/GenBank/DDBJ databases">
        <authorList>
            <person name="Kucharzyk K."/>
            <person name="Murdoch R.W."/>
            <person name="Higgins S."/>
            <person name="Loffler F."/>
        </authorList>
    </citation>
    <scope>NUCLEOTIDE SEQUENCE</scope>
</reference>
<sequence>MVFTPIKSAATRSAALISGQVDFVVDPPPQDLARMKADPNLKINEGAENRTIYLGLDQFRDELPGAGTPGKNPLKDKRVRQALYQAIDSAGIHSRTMRNLSVPAGTMVAPMVHGWTKELDARAAKYDVEAAKKLLADAGYPNGFSLNLECPNDRYVNDEAICQAVTAMWTRIGVKTNLKTAPMAQYVTRVMNADVSAYLFGWGVATFDSLYSLDALMATKDGKGIGTYNAGRFSDAKLDGMISQIKVEMDTAKRDALINDALKLVKDEYYYIPVHHQIRPWAMRKNVTTQHRADDRPMPTWTTIK</sequence>
<evidence type="ECO:0000256" key="1">
    <source>
        <dbReference type="ARBA" id="ARBA00005695"/>
    </source>
</evidence>
<evidence type="ECO:0000256" key="2">
    <source>
        <dbReference type="ARBA" id="ARBA00022448"/>
    </source>
</evidence>
<protein>
    <submittedName>
        <fullName evidence="5">Heme-binding protein A</fullName>
    </submittedName>
</protein>
<evidence type="ECO:0000256" key="3">
    <source>
        <dbReference type="ARBA" id="ARBA00022729"/>
    </source>
</evidence>
<dbReference type="PANTHER" id="PTHR30290">
    <property type="entry name" value="PERIPLASMIC BINDING COMPONENT OF ABC TRANSPORTER"/>
    <property type="match status" value="1"/>
</dbReference>
<comment type="caution">
    <text evidence="5">The sequence shown here is derived from an EMBL/GenBank/DDBJ whole genome shotgun (WGS) entry which is preliminary data.</text>
</comment>
<dbReference type="Gene3D" id="3.40.190.10">
    <property type="entry name" value="Periplasmic binding protein-like II"/>
    <property type="match status" value="1"/>
</dbReference>
<keyword evidence="3" id="KW-0732">Signal</keyword>
<dbReference type="InterPro" id="IPR000914">
    <property type="entry name" value="SBP_5_dom"/>
</dbReference>
<accession>A0A644XHW0</accession>
<evidence type="ECO:0000313" key="5">
    <source>
        <dbReference type="EMBL" id="MPM13694.1"/>
    </source>
</evidence>
<name>A0A644XHW0_9ZZZZ</name>
<evidence type="ECO:0000259" key="4">
    <source>
        <dbReference type="Pfam" id="PF00496"/>
    </source>
</evidence>
<proteinExistence type="inferred from homology"/>
<dbReference type="SUPFAM" id="SSF53850">
    <property type="entry name" value="Periplasmic binding protein-like II"/>
    <property type="match status" value="1"/>
</dbReference>
<dbReference type="GO" id="GO:0015833">
    <property type="term" value="P:peptide transport"/>
    <property type="evidence" value="ECO:0007669"/>
    <property type="project" value="TreeGrafter"/>
</dbReference>
<dbReference type="EMBL" id="VSSQ01002158">
    <property type="protein sequence ID" value="MPM13694.1"/>
    <property type="molecule type" value="Genomic_DNA"/>
</dbReference>
<dbReference type="AlphaFoldDB" id="A0A644XHW0"/>
<organism evidence="5">
    <name type="scientific">bioreactor metagenome</name>
    <dbReference type="NCBI Taxonomy" id="1076179"/>
    <lineage>
        <taxon>unclassified sequences</taxon>
        <taxon>metagenomes</taxon>
        <taxon>ecological metagenomes</taxon>
    </lineage>
</organism>
<keyword evidence="2" id="KW-0813">Transport</keyword>
<dbReference type="PANTHER" id="PTHR30290:SF9">
    <property type="entry name" value="OLIGOPEPTIDE-BINDING PROTEIN APPA"/>
    <property type="match status" value="1"/>
</dbReference>
<dbReference type="Gene3D" id="3.10.105.10">
    <property type="entry name" value="Dipeptide-binding Protein, Domain 3"/>
    <property type="match status" value="1"/>
</dbReference>
<comment type="similarity">
    <text evidence="1">Belongs to the bacterial solute-binding protein 5 family.</text>
</comment>
<dbReference type="InterPro" id="IPR039424">
    <property type="entry name" value="SBP_5"/>
</dbReference>